<keyword evidence="1" id="KW-0813">Transport</keyword>
<feature type="non-terminal residue" evidence="5">
    <location>
        <position position="59"/>
    </location>
</feature>
<dbReference type="AlphaFoldDB" id="A0AA38GLI8"/>
<evidence type="ECO:0000259" key="4">
    <source>
        <dbReference type="PROSITE" id="PS51201"/>
    </source>
</evidence>
<protein>
    <recommendedName>
        <fullName evidence="4">RCK N-terminal domain-containing protein</fullName>
    </recommendedName>
</protein>
<dbReference type="GO" id="GO:0015386">
    <property type="term" value="F:potassium:proton antiporter activity"/>
    <property type="evidence" value="ECO:0007669"/>
    <property type="project" value="TreeGrafter"/>
</dbReference>
<feature type="non-terminal residue" evidence="5">
    <location>
        <position position="1"/>
    </location>
</feature>
<dbReference type="EMBL" id="JAHRHJ020000002">
    <property type="protein sequence ID" value="KAH9324122.1"/>
    <property type="molecule type" value="Genomic_DNA"/>
</dbReference>
<dbReference type="SUPFAM" id="SSF51735">
    <property type="entry name" value="NAD(P)-binding Rossmann-fold domains"/>
    <property type="match status" value="1"/>
</dbReference>
<name>A0AA38GLI8_TAXCH</name>
<dbReference type="PANTHER" id="PTHR46157:SF2">
    <property type="entry name" value="K(+) EFFLUX ANTIPORTER 1, CHLOROPLASTIC-RELATED"/>
    <property type="match status" value="1"/>
</dbReference>
<evidence type="ECO:0000256" key="3">
    <source>
        <dbReference type="ARBA" id="ARBA00023065"/>
    </source>
</evidence>
<evidence type="ECO:0000313" key="6">
    <source>
        <dbReference type="Proteomes" id="UP000824469"/>
    </source>
</evidence>
<sequence>VLHKVGAERAAAAAITLDTPGANYRTVWALSKNFPHVKTFVRAHDVDHGINLEKAGATA</sequence>
<keyword evidence="2" id="KW-0050">Antiport</keyword>
<evidence type="ECO:0000256" key="1">
    <source>
        <dbReference type="ARBA" id="ARBA00022448"/>
    </source>
</evidence>
<feature type="domain" description="RCK N-terminal" evidence="4">
    <location>
        <begin position="1"/>
        <end position="59"/>
    </location>
</feature>
<dbReference type="GO" id="GO:0016020">
    <property type="term" value="C:membrane"/>
    <property type="evidence" value="ECO:0007669"/>
    <property type="project" value="TreeGrafter"/>
</dbReference>
<keyword evidence="6" id="KW-1185">Reference proteome</keyword>
<dbReference type="GO" id="GO:0009507">
    <property type="term" value="C:chloroplast"/>
    <property type="evidence" value="ECO:0007669"/>
    <property type="project" value="TreeGrafter"/>
</dbReference>
<dbReference type="InterPro" id="IPR036291">
    <property type="entry name" value="NAD(P)-bd_dom_sf"/>
</dbReference>
<dbReference type="Pfam" id="PF02254">
    <property type="entry name" value="TrkA_N"/>
    <property type="match status" value="1"/>
</dbReference>
<reference evidence="5 6" key="1">
    <citation type="journal article" date="2021" name="Nat. Plants">
        <title>The Taxus genome provides insights into paclitaxel biosynthesis.</title>
        <authorList>
            <person name="Xiong X."/>
            <person name="Gou J."/>
            <person name="Liao Q."/>
            <person name="Li Y."/>
            <person name="Zhou Q."/>
            <person name="Bi G."/>
            <person name="Li C."/>
            <person name="Du R."/>
            <person name="Wang X."/>
            <person name="Sun T."/>
            <person name="Guo L."/>
            <person name="Liang H."/>
            <person name="Lu P."/>
            <person name="Wu Y."/>
            <person name="Zhang Z."/>
            <person name="Ro D.K."/>
            <person name="Shang Y."/>
            <person name="Huang S."/>
            <person name="Yan J."/>
        </authorList>
    </citation>
    <scope>NUCLEOTIDE SEQUENCE [LARGE SCALE GENOMIC DNA]</scope>
    <source>
        <strain evidence="5">Ta-2019</strain>
    </source>
</reference>
<dbReference type="InterPro" id="IPR003148">
    <property type="entry name" value="RCK_N"/>
</dbReference>
<gene>
    <name evidence="5" type="ORF">KI387_004300</name>
</gene>
<keyword evidence="3" id="KW-0406">Ion transport</keyword>
<proteinExistence type="predicted"/>
<accession>A0AA38GLI8</accession>
<dbReference type="PROSITE" id="PS51201">
    <property type="entry name" value="RCK_N"/>
    <property type="match status" value="1"/>
</dbReference>
<organism evidence="5 6">
    <name type="scientific">Taxus chinensis</name>
    <name type="common">Chinese yew</name>
    <name type="synonym">Taxus wallichiana var. chinensis</name>
    <dbReference type="NCBI Taxonomy" id="29808"/>
    <lineage>
        <taxon>Eukaryota</taxon>
        <taxon>Viridiplantae</taxon>
        <taxon>Streptophyta</taxon>
        <taxon>Embryophyta</taxon>
        <taxon>Tracheophyta</taxon>
        <taxon>Spermatophyta</taxon>
        <taxon>Pinopsida</taxon>
        <taxon>Pinidae</taxon>
        <taxon>Conifers II</taxon>
        <taxon>Cupressales</taxon>
        <taxon>Taxaceae</taxon>
        <taxon>Taxus</taxon>
    </lineage>
</organism>
<comment type="caution">
    <text evidence="5">The sequence shown here is derived from an EMBL/GenBank/DDBJ whole genome shotgun (WGS) entry which is preliminary data.</text>
</comment>
<dbReference type="Gene3D" id="3.40.50.720">
    <property type="entry name" value="NAD(P)-binding Rossmann-like Domain"/>
    <property type="match status" value="1"/>
</dbReference>
<dbReference type="Proteomes" id="UP000824469">
    <property type="component" value="Unassembled WGS sequence"/>
</dbReference>
<evidence type="ECO:0000313" key="5">
    <source>
        <dbReference type="EMBL" id="KAH9324122.1"/>
    </source>
</evidence>
<evidence type="ECO:0000256" key="2">
    <source>
        <dbReference type="ARBA" id="ARBA00022449"/>
    </source>
</evidence>
<dbReference type="PANTHER" id="PTHR46157">
    <property type="entry name" value="K(+) EFFLUX ANTIPORTER 3, CHLOROPLASTIC"/>
    <property type="match status" value="1"/>
</dbReference>